<evidence type="ECO:0000313" key="3">
    <source>
        <dbReference type="Proteomes" id="UP000054481"/>
    </source>
</evidence>
<feature type="transmembrane region" description="Helical" evidence="1">
    <location>
        <begin position="143"/>
        <end position="163"/>
    </location>
</feature>
<protein>
    <recommendedName>
        <fullName evidence="4">TLC domain-containing protein</fullName>
    </recommendedName>
</protein>
<evidence type="ECO:0008006" key="4">
    <source>
        <dbReference type="Google" id="ProtNLM"/>
    </source>
</evidence>
<feature type="transmembrane region" description="Helical" evidence="1">
    <location>
        <begin position="72"/>
        <end position="92"/>
    </location>
</feature>
<keyword evidence="1" id="KW-0812">Transmembrane</keyword>
<feature type="transmembrane region" description="Helical" evidence="1">
    <location>
        <begin position="17"/>
        <end position="36"/>
    </location>
</feature>
<reference evidence="2 3" key="1">
    <citation type="journal article" date="2014" name="Genome Biol. Evol.">
        <title>Comparative genomics and transcriptomics analyses reveal divergent lifestyle features of nematode endoparasitic fungus Hirsutella minnesotensis.</title>
        <authorList>
            <person name="Lai Y."/>
            <person name="Liu K."/>
            <person name="Zhang X."/>
            <person name="Zhang X."/>
            <person name="Li K."/>
            <person name="Wang N."/>
            <person name="Shu C."/>
            <person name="Wu Y."/>
            <person name="Wang C."/>
            <person name="Bushley K.E."/>
            <person name="Xiang M."/>
            <person name="Liu X."/>
        </authorList>
    </citation>
    <scope>NUCLEOTIDE SEQUENCE [LARGE SCALE GENOMIC DNA]</scope>
    <source>
        <strain evidence="2 3">3608</strain>
    </source>
</reference>
<feature type="transmembrane region" description="Helical" evidence="1">
    <location>
        <begin position="210"/>
        <end position="233"/>
    </location>
</feature>
<feature type="transmembrane region" description="Helical" evidence="1">
    <location>
        <begin position="175"/>
        <end position="198"/>
    </location>
</feature>
<feature type="transmembrane region" description="Helical" evidence="1">
    <location>
        <begin position="112"/>
        <end position="131"/>
    </location>
</feature>
<keyword evidence="1" id="KW-1133">Transmembrane helix</keyword>
<organism evidence="2 3">
    <name type="scientific">Hirsutella minnesotensis 3608</name>
    <dbReference type="NCBI Taxonomy" id="1043627"/>
    <lineage>
        <taxon>Eukaryota</taxon>
        <taxon>Fungi</taxon>
        <taxon>Dikarya</taxon>
        <taxon>Ascomycota</taxon>
        <taxon>Pezizomycotina</taxon>
        <taxon>Sordariomycetes</taxon>
        <taxon>Hypocreomycetidae</taxon>
        <taxon>Hypocreales</taxon>
        <taxon>Ophiocordycipitaceae</taxon>
        <taxon>Hirsutella</taxon>
    </lineage>
</organism>
<evidence type="ECO:0000256" key="1">
    <source>
        <dbReference type="SAM" id="Phobius"/>
    </source>
</evidence>
<keyword evidence="3" id="KW-1185">Reference proteome</keyword>
<name>A0A0F7ZXQ1_9HYPO</name>
<keyword evidence="1" id="KW-0472">Membrane</keyword>
<feature type="transmembrane region" description="Helical" evidence="1">
    <location>
        <begin position="245"/>
        <end position="265"/>
    </location>
</feature>
<sequence length="289" mass="32908">MAEPKIATVANQALSVLLPYGTLIFCSSVLAIILVSDGLERWLLPRLYGKVWAALRHGDKQRRRHALTRHHLFLLVMLPLSLVGAYPTFDFLVTRDDLSAPLAAGHQHRTSVTIGDSLFTLTHIYTAYYLFELCFYYKFSSAIVIVHHIGLIIVAQVALVLFVDLQAHPEATMEFYMCLIWGLLDITVKVPQFSAMIVRQVKDSDRTSARIAYACCAWVLLGAMVQVAVTAYLLNRSWSRWRLTWRIVVPIILSLWISTQLEVAFKLARMARFKHPRARRDIEGSNPER</sequence>
<dbReference type="Proteomes" id="UP000054481">
    <property type="component" value="Unassembled WGS sequence"/>
</dbReference>
<dbReference type="OrthoDB" id="10010954at2759"/>
<dbReference type="EMBL" id="KQ030587">
    <property type="protein sequence ID" value="KJZ71112.1"/>
    <property type="molecule type" value="Genomic_DNA"/>
</dbReference>
<accession>A0A0F7ZXQ1</accession>
<proteinExistence type="predicted"/>
<gene>
    <name evidence="2" type="ORF">HIM_09466</name>
</gene>
<evidence type="ECO:0000313" key="2">
    <source>
        <dbReference type="EMBL" id="KJZ71112.1"/>
    </source>
</evidence>
<dbReference type="AlphaFoldDB" id="A0A0F7ZXQ1"/>